<gene>
    <name evidence="2" type="ORF">K431DRAFT_230932</name>
</gene>
<reference evidence="2" key="1">
    <citation type="journal article" date="2020" name="Stud. Mycol.">
        <title>101 Dothideomycetes genomes: a test case for predicting lifestyles and emergence of pathogens.</title>
        <authorList>
            <person name="Haridas S."/>
            <person name="Albert R."/>
            <person name="Binder M."/>
            <person name="Bloem J."/>
            <person name="Labutti K."/>
            <person name="Salamov A."/>
            <person name="Andreopoulos B."/>
            <person name="Baker S."/>
            <person name="Barry K."/>
            <person name="Bills G."/>
            <person name="Bluhm B."/>
            <person name="Cannon C."/>
            <person name="Castanera R."/>
            <person name="Culley D."/>
            <person name="Daum C."/>
            <person name="Ezra D."/>
            <person name="Gonzalez J."/>
            <person name="Henrissat B."/>
            <person name="Kuo A."/>
            <person name="Liang C."/>
            <person name="Lipzen A."/>
            <person name="Lutzoni F."/>
            <person name="Magnuson J."/>
            <person name="Mondo S."/>
            <person name="Nolan M."/>
            <person name="Ohm R."/>
            <person name="Pangilinan J."/>
            <person name="Park H.-J."/>
            <person name="Ramirez L."/>
            <person name="Alfaro M."/>
            <person name="Sun H."/>
            <person name="Tritt A."/>
            <person name="Yoshinaga Y."/>
            <person name="Zwiers L.-H."/>
            <person name="Turgeon B."/>
            <person name="Goodwin S."/>
            <person name="Spatafora J."/>
            <person name="Crous P."/>
            <person name="Grigoriev I."/>
        </authorList>
    </citation>
    <scope>NUCLEOTIDE SEQUENCE</scope>
    <source>
        <strain evidence="2">CBS 116435</strain>
    </source>
</reference>
<dbReference type="InterPro" id="IPR017938">
    <property type="entry name" value="Riboflavin_synthase-like_b-brl"/>
</dbReference>
<dbReference type="OrthoDB" id="436496at2759"/>
<dbReference type="Gene3D" id="3.40.50.80">
    <property type="entry name" value="Nucleotide-binding domain of ferredoxin-NADP reductase (FNR) module"/>
    <property type="match status" value="1"/>
</dbReference>
<accession>A0A9P4Q0N2</accession>
<dbReference type="Gene3D" id="2.30.110.10">
    <property type="entry name" value="Electron Transport, Fmn-binding Protein, Chain A"/>
    <property type="match status" value="1"/>
</dbReference>
<proteinExistence type="predicted"/>
<dbReference type="PROSITE" id="PS51384">
    <property type="entry name" value="FAD_FR"/>
    <property type="match status" value="1"/>
</dbReference>
<feature type="domain" description="FAD-binding FR-type" evidence="1">
    <location>
        <begin position="351"/>
        <end position="486"/>
    </location>
</feature>
<dbReference type="InterPro" id="IPR012349">
    <property type="entry name" value="Split_barrel_FMN-bd"/>
</dbReference>
<dbReference type="SUPFAM" id="SSF52343">
    <property type="entry name" value="Ferredoxin reductase-like, C-terminal NADP-linked domain"/>
    <property type="match status" value="1"/>
</dbReference>
<keyword evidence="3" id="KW-1185">Reference proteome</keyword>
<dbReference type="PANTHER" id="PTHR42815:SF2">
    <property type="entry name" value="FAD-BINDING, PUTATIVE (AFU_ORTHOLOGUE AFUA_6G07600)-RELATED"/>
    <property type="match status" value="1"/>
</dbReference>
<evidence type="ECO:0000313" key="2">
    <source>
        <dbReference type="EMBL" id="KAF2718413.1"/>
    </source>
</evidence>
<dbReference type="InterPro" id="IPR017927">
    <property type="entry name" value="FAD-bd_FR_type"/>
</dbReference>
<evidence type="ECO:0000259" key="1">
    <source>
        <dbReference type="PROSITE" id="PS51384"/>
    </source>
</evidence>
<dbReference type="PANTHER" id="PTHR42815">
    <property type="entry name" value="FAD-BINDING, PUTATIVE (AFU_ORTHOLOGUE AFUA_6G07600)-RELATED"/>
    <property type="match status" value="1"/>
</dbReference>
<dbReference type="Gene3D" id="2.40.30.10">
    <property type="entry name" value="Translation factors"/>
    <property type="match status" value="1"/>
</dbReference>
<sequence length="619" mass="68381">MAFYQDMPWHDGEREMRSAMRAPETDNPTVPALSPQLANHMQIAPLLAVGTLDADNRPWTTLWGGDSNFARPLGGGIVGIRTVVTGQHDPVVENLVGKDPTGEVVRGSGRGRMVSGLTIDLETRKRVKLFGRMIAGALGTREDDEQRAGDDGSSSAEIQLVLKIEQSLGNCPKYLNKKHIVPAASRPSLLSASPQLPQRAADLLANTDLFFISSSNHTYDMDTNHRGGPAGFVRVVSNDKSGAVICYPEYSGNRLYQTLGNLKVNPLAGICVPDFDNGDMLFLTGRTEVLVGAEAARLLPRSNLVVKMTVSAARLVASALAFRGLRGDTSPYNPTVRFLTSEKRTAREQDRELVQATLLRQTKLTPTISRFTFALQNAATYKAGQYVTLDFSSHLDIGYSHMRDDDPRSLNDDFVRTFTVSSPPGIPPRPNKRLKDDEFEITIRKVGVVTDFLFGYTGKEGAKDNRWGKGELEVGVKGFGGEFEVTQQDDREGCSTCFIAAGVGITPILPSLHELDMNRLKLLWTIRAADAGMVLDTLVQNPRLKHCLFLYITQAGQEHEKAIEELRQHGAAVHLRRIMQADVQLESASRYYICTGTAMRKELLLWLKDKEVIFEDFNF</sequence>
<dbReference type="EMBL" id="MU003825">
    <property type="protein sequence ID" value="KAF2718413.1"/>
    <property type="molecule type" value="Genomic_DNA"/>
</dbReference>
<comment type="caution">
    <text evidence="2">The sequence shown here is derived from an EMBL/GenBank/DDBJ whole genome shotgun (WGS) entry which is preliminary data.</text>
</comment>
<dbReference type="SUPFAM" id="SSF63380">
    <property type="entry name" value="Riboflavin synthase domain-like"/>
    <property type="match status" value="1"/>
</dbReference>
<dbReference type="AlphaFoldDB" id="A0A9P4Q0N2"/>
<dbReference type="GO" id="GO:0016491">
    <property type="term" value="F:oxidoreductase activity"/>
    <property type="evidence" value="ECO:0007669"/>
    <property type="project" value="InterPro"/>
</dbReference>
<evidence type="ECO:0000313" key="3">
    <source>
        <dbReference type="Proteomes" id="UP000799441"/>
    </source>
</evidence>
<name>A0A9P4Q0N2_9PEZI</name>
<dbReference type="Proteomes" id="UP000799441">
    <property type="component" value="Unassembled WGS sequence"/>
</dbReference>
<protein>
    <submittedName>
        <fullName evidence="2">Oxidoreductase-like protein</fullName>
    </submittedName>
</protein>
<dbReference type="InterPro" id="IPR039261">
    <property type="entry name" value="FNR_nucleotide-bd"/>
</dbReference>
<organism evidence="2 3">
    <name type="scientific">Polychaeton citri CBS 116435</name>
    <dbReference type="NCBI Taxonomy" id="1314669"/>
    <lineage>
        <taxon>Eukaryota</taxon>
        <taxon>Fungi</taxon>
        <taxon>Dikarya</taxon>
        <taxon>Ascomycota</taxon>
        <taxon>Pezizomycotina</taxon>
        <taxon>Dothideomycetes</taxon>
        <taxon>Dothideomycetidae</taxon>
        <taxon>Capnodiales</taxon>
        <taxon>Capnodiaceae</taxon>
        <taxon>Polychaeton</taxon>
    </lineage>
</organism>